<dbReference type="SUPFAM" id="SSF54373">
    <property type="entry name" value="FAD-linked reductases, C-terminal domain"/>
    <property type="match status" value="1"/>
</dbReference>
<accession>A0ABW5R602</accession>
<dbReference type="EMBL" id="JBHUMM010000002">
    <property type="protein sequence ID" value="MFD2670502.1"/>
    <property type="molecule type" value="Genomic_DNA"/>
</dbReference>
<keyword evidence="11" id="KW-0963">Cytoplasm</keyword>
<dbReference type="Gene3D" id="1.10.3110.10">
    <property type="entry name" value="protoporphyrinogen ix oxidase, domain 3"/>
    <property type="match status" value="1"/>
</dbReference>
<name>A0ABW5R602_9BACL</name>
<keyword evidence="7 11" id="KW-0285">Flavoprotein</keyword>
<dbReference type="PANTHER" id="PTHR42923">
    <property type="entry name" value="PROTOPORPHYRINOGEN OXIDASE"/>
    <property type="match status" value="1"/>
</dbReference>
<dbReference type="SUPFAM" id="SSF51905">
    <property type="entry name" value="FAD/NAD(P)-binding domain"/>
    <property type="match status" value="1"/>
</dbReference>
<evidence type="ECO:0000256" key="1">
    <source>
        <dbReference type="ARBA" id="ARBA00001755"/>
    </source>
</evidence>
<feature type="domain" description="Amine oxidase" evidence="12">
    <location>
        <begin position="15"/>
        <end position="472"/>
    </location>
</feature>
<reference evidence="14" key="1">
    <citation type="journal article" date="2019" name="Int. J. Syst. Evol. Microbiol.">
        <title>The Global Catalogue of Microorganisms (GCM) 10K type strain sequencing project: providing services to taxonomists for standard genome sequencing and annotation.</title>
        <authorList>
            <consortium name="The Broad Institute Genomics Platform"/>
            <consortium name="The Broad Institute Genome Sequencing Center for Infectious Disease"/>
            <person name="Wu L."/>
            <person name="Ma J."/>
        </authorList>
    </citation>
    <scope>NUCLEOTIDE SEQUENCE [LARGE SCALE GENOMIC DNA]</scope>
    <source>
        <strain evidence="14">KCTC 33676</strain>
    </source>
</reference>
<evidence type="ECO:0000256" key="4">
    <source>
        <dbReference type="ARBA" id="ARBA00008310"/>
    </source>
</evidence>
<comment type="function">
    <text evidence="11">Involved in coproporphyrin-dependent heme b biosynthesis. Catalyzes the oxidation of coproporphyrinogen III to coproporphyrin III.</text>
</comment>
<dbReference type="InterPro" id="IPR004572">
    <property type="entry name" value="Protoporphyrinogen_oxidase"/>
</dbReference>
<dbReference type="GO" id="GO:0004729">
    <property type="term" value="F:oxygen-dependent protoporphyrinogen oxidase activity"/>
    <property type="evidence" value="ECO:0007669"/>
    <property type="project" value="UniProtKB-EC"/>
</dbReference>
<comment type="subcellular location">
    <subcellularLocation>
        <location evidence="11">Cytoplasm</location>
    </subcellularLocation>
</comment>
<dbReference type="Pfam" id="PF01593">
    <property type="entry name" value="Amino_oxidase"/>
    <property type="match status" value="1"/>
</dbReference>
<evidence type="ECO:0000256" key="9">
    <source>
        <dbReference type="ARBA" id="ARBA00023002"/>
    </source>
</evidence>
<comment type="pathway">
    <text evidence="3 11">Porphyrin-containing compound metabolism; protoheme biosynthesis.</text>
</comment>
<evidence type="ECO:0000256" key="6">
    <source>
        <dbReference type="ARBA" id="ARBA00019046"/>
    </source>
</evidence>
<evidence type="ECO:0000313" key="13">
    <source>
        <dbReference type="EMBL" id="MFD2670502.1"/>
    </source>
</evidence>
<evidence type="ECO:0000256" key="8">
    <source>
        <dbReference type="ARBA" id="ARBA00022827"/>
    </source>
</evidence>
<dbReference type="InterPro" id="IPR050464">
    <property type="entry name" value="Zeta_carotene_desat/Oxidored"/>
</dbReference>
<protein>
    <recommendedName>
        <fullName evidence="6 11">Coproporphyrinogen III oxidase</fullName>
        <ecNumber evidence="5 11">1.3.3.15</ecNumber>
    </recommendedName>
</protein>
<comment type="catalytic activity">
    <reaction evidence="1">
        <text>coproporphyrinogen III + 3 O2 = coproporphyrin III + 3 H2O2</text>
        <dbReference type="Rhea" id="RHEA:43436"/>
        <dbReference type="ChEBI" id="CHEBI:15379"/>
        <dbReference type="ChEBI" id="CHEBI:16240"/>
        <dbReference type="ChEBI" id="CHEBI:57309"/>
        <dbReference type="ChEBI" id="CHEBI:131725"/>
        <dbReference type="EC" id="1.3.3.15"/>
    </reaction>
    <physiologicalReaction direction="left-to-right" evidence="1">
        <dbReference type="Rhea" id="RHEA:43437"/>
    </physiologicalReaction>
</comment>
<organism evidence="13 14">
    <name type="scientific">Marinicrinis sediminis</name>
    <dbReference type="NCBI Taxonomy" id="1652465"/>
    <lineage>
        <taxon>Bacteria</taxon>
        <taxon>Bacillati</taxon>
        <taxon>Bacillota</taxon>
        <taxon>Bacilli</taxon>
        <taxon>Bacillales</taxon>
        <taxon>Paenibacillaceae</taxon>
    </lineage>
</organism>
<dbReference type="Proteomes" id="UP001597497">
    <property type="component" value="Unassembled WGS sequence"/>
</dbReference>
<dbReference type="InterPro" id="IPR002937">
    <property type="entry name" value="Amino_oxidase"/>
</dbReference>
<sequence>MTKQTKQLIIVGGGITGLSAAFYAGKKAREAGIPVHITILDKGKQLGGKIETLRKQGFVIEKGPDSFLARKLPMIELARELNLEQELVATNPKARKNYILQKGKLKLMPPGLVLGIPTQVRPFISTNLISMKGKARAAMDLILPRKKTAGDESLGHFIERRLGREVLDNIAEPLLAGIYAGDTYKLSLGATFPQFQQLEQKYRSLIMGMVQSRKQTQASDRLPDYAKNTTFLTFRNGLSTLVEALEQALEQKVEFRMQTDVQAIETQGSQQIVHVTGESGPEQLTADALIVTVPGYGLSRLFPDVPAVQTFADMEYVSVANVVLAYEANTARIPYEGSGFVIPRTEGRFITACTWTSVKWPHTAQDGRILLRCYVGRSGDQRYASMTDEELVAAVRRDVAELMDIQAAPLFSEVTHLKRSLPQYPIGHRERMQQAREALSSQYPMTRMTGATFEGVGLPDCIAQGKEAAEELVERLNET</sequence>
<dbReference type="PANTHER" id="PTHR42923:SF3">
    <property type="entry name" value="PROTOPORPHYRINOGEN OXIDASE"/>
    <property type="match status" value="1"/>
</dbReference>
<dbReference type="Gene3D" id="3.50.50.60">
    <property type="entry name" value="FAD/NAD(P)-binding domain"/>
    <property type="match status" value="1"/>
</dbReference>
<evidence type="ECO:0000256" key="11">
    <source>
        <dbReference type="RuleBase" id="RU364052"/>
    </source>
</evidence>
<proteinExistence type="inferred from homology"/>
<evidence type="ECO:0000259" key="12">
    <source>
        <dbReference type="Pfam" id="PF01593"/>
    </source>
</evidence>
<comment type="similarity">
    <text evidence="4 11">Belongs to the protoporphyrinogen/coproporphyrinogen oxidase family. Coproporphyrinogen III oxidase subfamily.</text>
</comment>
<keyword evidence="14" id="KW-1185">Reference proteome</keyword>
<dbReference type="NCBIfam" id="TIGR00562">
    <property type="entry name" value="proto_IX_ox"/>
    <property type="match status" value="1"/>
</dbReference>
<evidence type="ECO:0000256" key="5">
    <source>
        <dbReference type="ARBA" id="ARBA00012402"/>
    </source>
</evidence>
<evidence type="ECO:0000256" key="10">
    <source>
        <dbReference type="ARBA" id="ARBA00023133"/>
    </source>
</evidence>
<gene>
    <name evidence="13" type="primary">hemG</name>
    <name evidence="13" type="ORF">ACFSUC_02625</name>
</gene>
<dbReference type="EC" id="1.3.3.15" evidence="5 11"/>
<dbReference type="InterPro" id="IPR036188">
    <property type="entry name" value="FAD/NAD-bd_sf"/>
</dbReference>
<evidence type="ECO:0000256" key="2">
    <source>
        <dbReference type="ARBA" id="ARBA00001974"/>
    </source>
</evidence>
<keyword evidence="10 11" id="KW-0350">Heme biosynthesis</keyword>
<evidence type="ECO:0000313" key="14">
    <source>
        <dbReference type="Proteomes" id="UP001597497"/>
    </source>
</evidence>
<keyword evidence="8 11" id="KW-0274">FAD</keyword>
<comment type="caution">
    <text evidence="13">The sequence shown here is derived from an EMBL/GenBank/DDBJ whole genome shotgun (WGS) entry which is preliminary data.</text>
</comment>
<evidence type="ECO:0000256" key="3">
    <source>
        <dbReference type="ARBA" id="ARBA00004744"/>
    </source>
</evidence>
<dbReference type="Gene3D" id="3.90.660.20">
    <property type="entry name" value="Protoporphyrinogen oxidase, mitochondrial, domain 2"/>
    <property type="match status" value="1"/>
</dbReference>
<comment type="cofactor">
    <cofactor evidence="2 11">
        <name>FAD</name>
        <dbReference type="ChEBI" id="CHEBI:57692"/>
    </cofactor>
</comment>
<evidence type="ECO:0000256" key="7">
    <source>
        <dbReference type="ARBA" id="ARBA00022630"/>
    </source>
</evidence>
<dbReference type="RefSeq" id="WP_379927891.1">
    <property type="nucleotide sequence ID" value="NZ_JBHUMM010000002.1"/>
</dbReference>
<keyword evidence="9 11" id="KW-0560">Oxidoreductase</keyword>